<reference evidence="1" key="2">
    <citation type="submission" date="2020-09" db="EMBL/GenBank/DDBJ databases">
        <authorList>
            <person name="Sun Q."/>
            <person name="Zhou Y."/>
        </authorList>
    </citation>
    <scope>NUCLEOTIDE SEQUENCE</scope>
    <source>
        <strain evidence="1">CGMCC 1.12924</strain>
    </source>
</reference>
<dbReference type="RefSeq" id="WP_188440955.1">
    <property type="nucleotide sequence ID" value="NZ_BMGK01000005.1"/>
</dbReference>
<evidence type="ECO:0000313" key="1">
    <source>
        <dbReference type="EMBL" id="GGD91380.1"/>
    </source>
</evidence>
<keyword evidence="2" id="KW-1185">Reference proteome</keyword>
<accession>A0A8J2Y9B4</accession>
<dbReference type="Proteomes" id="UP000652231">
    <property type="component" value="Unassembled WGS sequence"/>
</dbReference>
<gene>
    <name evidence="1" type="ORF">GCM10011312_13960</name>
</gene>
<dbReference type="AlphaFoldDB" id="A0A8J2Y9B4"/>
<reference evidence="1" key="1">
    <citation type="journal article" date="2014" name="Int. J. Syst. Evol. Microbiol.">
        <title>Complete genome sequence of Corynebacterium casei LMG S-19264T (=DSM 44701T), isolated from a smear-ripened cheese.</title>
        <authorList>
            <consortium name="US DOE Joint Genome Institute (JGI-PGF)"/>
            <person name="Walter F."/>
            <person name="Albersmeier A."/>
            <person name="Kalinowski J."/>
            <person name="Ruckert C."/>
        </authorList>
    </citation>
    <scope>NUCLEOTIDE SEQUENCE</scope>
    <source>
        <strain evidence="1">CGMCC 1.12924</strain>
    </source>
</reference>
<protein>
    <recommendedName>
        <fullName evidence="3">Sulfotransferase family protein</fullName>
    </recommendedName>
</protein>
<sequence length="196" mass="24082">MPHFYNYKEKYFISTNFKVMYSTLRRQEYLKKVKLFFLLFSNKDKYIIVREPYDRVESFFRDALRKRLINNDEWHRSQKIFFKPLQVQNKSTSEKFKALEKLNFEDFIKLVPVVYNKNRHLHPQNYIFKRILPKRILKLNNVADMEFLANNLNINVDIKANSTDQFKTDITWTKELIEIVNQIYHKDFELYGFEKK</sequence>
<evidence type="ECO:0008006" key="3">
    <source>
        <dbReference type="Google" id="ProtNLM"/>
    </source>
</evidence>
<dbReference type="EMBL" id="BMGK01000005">
    <property type="protein sequence ID" value="GGD91380.1"/>
    <property type="molecule type" value="Genomic_DNA"/>
</dbReference>
<comment type="caution">
    <text evidence="1">The sequence shown here is derived from an EMBL/GenBank/DDBJ whole genome shotgun (WGS) entry which is preliminary data.</text>
</comment>
<evidence type="ECO:0000313" key="2">
    <source>
        <dbReference type="Proteomes" id="UP000652231"/>
    </source>
</evidence>
<proteinExistence type="predicted"/>
<organism evidence="1 2">
    <name type="scientific">Planktosalinus lacus</name>
    <dbReference type="NCBI Taxonomy" id="1526573"/>
    <lineage>
        <taxon>Bacteria</taxon>
        <taxon>Pseudomonadati</taxon>
        <taxon>Bacteroidota</taxon>
        <taxon>Flavobacteriia</taxon>
        <taxon>Flavobacteriales</taxon>
        <taxon>Flavobacteriaceae</taxon>
        <taxon>Planktosalinus</taxon>
    </lineage>
</organism>
<name>A0A8J2Y9B4_9FLAO</name>